<evidence type="ECO:0000256" key="1">
    <source>
        <dbReference type="ARBA" id="ARBA00007698"/>
    </source>
</evidence>
<evidence type="ECO:0000256" key="5">
    <source>
        <dbReference type="ARBA" id="ARBA00023274"/>
    </source>
</evidence>
<evidence type="ECO:0000256" key="2">
    <source>
        <dbReference type="ARBA" id="ARBA00022730"/>
    </source>
</evidence>
<dbReference type="EMBL" id="QLTW01000004">
    <property type="protein sequence ID" value="MBT9144319.1"/>
    <property type="molecule type" value="Genomic_DNA"/>
</dbReference>
<evidence type="ECO:0000256" key="4">
    <source>
        <dbReference type="ARBA" id="ARBA00022980"/>
    </source>
</evidence>
<comment type="function">
    <text evidence="6 8 9">Binds directly to 23S ribosomal RNA and is necessary for the in vitro assembly process of the 50S ribosomal subunit. It is not involved in the protein synthesizing functions of that subunit.</text>
</comment>
<dbReference type="InterPro" id="IPR005813">
    <property type="entry name" value="Ribosomal_bL20"/>
</dbReference>
<evidence type="ECO:0000256" key="8">
    <source>
        <dbReference type="HAMAP-Rule" id="MF_00382"/>
    </source>
</evidence>
<name>A0A9E2BG17_PSYF1</name>
<keyword evidence="5 8" id="KW-0687">Ribonucleoprotein</keyword>
<evidence type="ECO:0000256" key="7">
    <source>
        <dbReference type="ARBA" id="ARBA00035172"/>
    </source>
</evidence>
<dbReference type="GO" id="GO:0005840">
    <property type="term" value="C:ribosome"/>
    <property type="evidence" value="ECO:0007669"/>
    <property type="project" value="UniProtKB-KW"/>
</dbReference>
<evidence type="ECO:0000313" key="11">
    <source>
        <dbReference type="Proteomes" id="UP000811545"/>
    </source>
</evidence>
<dbReference type="Gene3D" id="6.10.160.10">
    <property type="match status" value="1"/>
</dbReference>
<accession>A0A9E2BG17</accession>
<evidence type="ECO:0000256" key="9">
    <source>
        <dbReference type="RuleBase" id="RU000560"/>
    </source>
</evidence>
<dbReference type="GO" id="GO:0003735">
    <property type="term" value="F:structural constituent of ribosome"/>
    <property type="evidence" value="ECO:0007669"/>
    <property type="project" value="InterPro"/>
</dbReference>
<dbReference type="GO" id="GO:1990904">
    <property type="term" value="C:ribonucleoprotein complex"/>
    <property type="evidence" value="ECO:0007669"/>
    <property type="project" value="UniProtKB-KW"/>
</dbReference>
<dbReference type="Gene3D" id="1.10.1900.20">
    <property type="entry name" value="Ribosomal protein L20"/>
    <property type="match status" value="1"/>
</dbReference>
<dbReference type="AlphaFoldDB" id="A0A9E2BG17"/>
<keyword evidence="2 8" id="KW-0699">rRNA-binding</keyword>
<organism evidence="10 11">
    <name type="scientific">Psychracetigena formicireducens</name>
    <dbReference type="NCBI Taxonomy" id="2986056"/>
    <lineage>
        <taxon>Bacteria</taxon>
        <taxon>Bacillati</taxon>
        <taxon>Candidatus Lithacetigenota</taxon>
        <taxon>Candidatus Psychracetigena</taxon>
    </lineage>
</organism>
<dbReference type="PRINTS" id="PR00062">
    <property type="entry name" value="RIBOSOMALL20"/>
</dbReference>
<dbReference type="NCBIfam" id="TIGR01032">
    <property type="entry name" value="rplT_bact"/>
    <property type="match status" value="1"/>
</dbReference>
<dbReference type="InterPro" id="IPR049946">
    <property type="entry name" value="RIBOSOMAL_L20_CS"/>
</dbReference>
<dbReference type="SUPFAM" id="SSF74731">
    <property type="entry name" value="Ribosomal protein L20"/>
    <property type="match status" value="1"/>
</dbReference>
<evidence type="ECO:0000313" key="10">
    <source>
        <dbReference type="EMBL" id="MBT9144319.1"/>
    </source>
</evidence>
<dbReference type="PROSITE" id="PS00937">
    <property type="entry name" value="RIBOSOMAL_L20"/>
    <property type="match status" value="1"/>
</dbReference>
<keyword evidence="4 8" id="KW-0689">Ribosomal protein</keyword>
<proteinExistence type="inferred from homology"/>
<protein>
    <recommendedName>
        <fullName evidence="7 8">Large ribosomal subunit protein bL20</fullName>
    </recommendedName>
</protein>
<dbReference type="Pfam" id="PF00453">
    <property type="entry name" value="Ribosomal_L20"/>
    <property type="match status" value="1"/>
</dbReference>
<dbReference type="PANTHER" id="PTHR10986">
    <property type="entry name" value="39S RIBOSOMAL PROTEIN L20"/>
    <property type="match status" value="1"/>
</dbReference>
<dbReference type="CDD" id="cd07026">
    <property type="entry name" value="Ribosomal_L20"/>
    <property type="match status" value="1"/>
</dbReference>
<evidence type="ECO:0000256" key="3">
    <source>
        <dbReference type="ARBA" id="ARBA00022884"/>
    </source>
</evidence>
<dbReference type="GO" id="GO:0006412">
    <property type="term" value="P:translation"/>
    <property type="evidence" value="ECO:0007669"/>
    <property type="project" value="InterPro"/>
</dbReference>
<dbReference type="Proteomes" id="UP000811545">
    <property type="component" value="Unassembled WGS sequence"/>
</dbReference>
<dbReference type="GO" id="GO:0000027">
    <property type="term" value="P:ribosomal large subunit assembly"/>
    <property type="evidence" value="ECO:0007669"/>
    <property type="project" value="UniProtKB-UniRule"/>
</dbReference>
<dbReference type="GO" id="GO:0019843">
    <property type="term" value="F:rRNA binding"/>
    <property type="evidence" value="ECO:0007669"/>
    <property type="project" value="UniProtKB-UniRule"/>
</dbReference>
<comment type="similarity">
    <text evidence="1 8 9">Belongs to the bacterial ribosomal protein bL20 family.</text>
</comment>
<evidence type="ECO:0000256" key="6">
    <source>
        <dbReference type="ARBA" id="ARBA00024775"/>
    </source>
</evidence>
<dbReference type="InterPro" id="IPR035566">
    <property type="entry name" value="Ribosomal_protein_bL20_C"/>
</dbReference>
<keyword evidence="3 8" id="KW-0694">RNA-binding</keyword>
<sequence>MRVKGGFTTRRRHKKVLKLAKGYQHGLHKRFRLAKEALLKALTYAYVHRKDRKGDFRSLWITRINAAVREYGMSYSQFIAGLKKCEIDINRKILSDIALNDKESFNLLIEKSKEALGIKV</sequence>
<comment type="caution">
    <text evidence="10">The sequence shown here is derived from an EMBL/GenBank/DDBJ whole genome shotgun (WGS) entry which is preliminary data.</text>
</comment>
<dbReference type="HAMAP" id="MF_00382">
    <property type="entry name" value="Ribosomal_bL20"/>
    <property type="match status" value="1"/>
</dbReference>
<gene>
    <name evidence="8 10" type="primary">rplT</name>
    <name evidence="10" type="ORF">DDT42_00154</name>
</gene>
<reference evidence="10 11" key="1">
    <citation type="journal article" date="2021" name="bioRxiv">
        <title>Unique metabolic strategies in Hadean analogues reveal hints for primordial physiology.</title>
        <authorList>
            <person name="Nobu M.K."/>
            <person name="Nakai R."/>
            <person name="Tamazawa S."/>
            <person name="Mori H."/>
            <person name="Toyoda A."/>
            <person name="Ijiri A."/>
            <person name="Suzuki S."/>
            <person name="Kurokawa K."/>
            <person name="Kamagata Y."/>
            <person name="Tamaki H."/>
        </authorList>
    </citation>
    <scope>NUCLEOTIDE SEQUENCE [LARGE SCALE GENOMIC DNA]</scope>
    <source>
        <strain evidence="10">BS525</strain>
    </source>
</reference>
<dbReference type="FunFam" id="1.10.1900.20:FF:000001">
    <property type="entry name" value="50S ribosomal protein L20"/>
    <property type="match status" value="1"/>
</dbReference>